<protein>
    <submittedName>
        <fullName evidence="2">Uncharacterized protein</fullName>
    </submittedName>
</protein>
<dbReference type="AlphaFoldDB" id="A0A2H3HQM3"/>
<feature type="region of interest" description="Disordered" evidence="1">
    <location>
        <begin position="96"/>
        <end position="120"/>
    </location>
</feature>
<dbReference type="EMBL" id="CAJPIJ010000148">
    <property type="protein sequence ID" value="CAG1990916.1"/>
    <property type="molecule type" value="Genomic_DNA"/>
</dbReference>
<reference evidence="3" key="1">
    <citation type="submission" date="2019-04" db="EMBL/GenBank/DDBJ databases">
        <authorList>
            <person name="Melise S."/>
            <person name="Noan J."/>
            <person name="Okalmin O."/>
        </authorList>
    </citation>
    <scope>NUCLEOTIDE SEQUENCE</scope>
    <source>
        <strain evidence="3">FN9</strain>
    </source>
</reference>
<name>A0A2H3HQM3_GIBZA</name>
<dbReference type="EMBL" id="CAAKMV010000120">
    <property type="protein sequence ID" value="VIO55404.1"/>
    <property type="molecule type" value="Genomic_DNA"/>
</dbReference>
<accession>A0A2H3HQM3</accession>
<evidence type="ECO:0000313" key="4">
    <source>
        <dbReference type="Proteomes" id="UP000746612"/>
    </source>
</evidence>
<reference evidence="2" key="2">
    <citation type="submission" date="2021-03" db="EMBL/GenBank/DDBJ databases">
        <authorList>
            <person name="Alouane T."/>
            <person name="Langin T."/>
            <person name="Bonhomme L."/>
        </authorList>
    </citation>
    <scope>NUCLEOTIDE SEQUENCE</scope>
    <source>
        <strain evidence="2">MDC_Fg202</strain>
    </source>
</reference>
<gene>
    <name evidence="3" type="ORF">FUG_LOCUS170295</name>
    <name evidence="2" type="ORF">MDCFG202_LOCUS335310</name>
</gene>
<evidence type="ECO:0000313" key="3">
    <source>
        <dbReference type="EMBL" id="VIO55404.1"/>
    </source>
</evidence>
<proteinExistence type="predicted"/>
<evidence type="ECO:0000313" key="2">
    <source>
        <dbReference type="EMBL" id="CAG1990916.1"/>
    </source>
</evidence>
<dbReference type="Proteomes" id="UP000746612">
    <property type="component" value="Unassembled WGS sequence"/>
</dbReference>
<sequence length="164" mass="19071">MCEHRIIWRHCTTCRKRASIPLRHNVNCENVNNWKLGLCATGLREREIEEHVECIGCHNKRVSKEAKERQRLWEKAWPGPDQLGESRVKAEMKNAATQTVEEWPKTAASKQGIRGDETPVPNTRVQIVYNDDDENENRRQMRSTKEYQDGAKNVFNKLCKASII</sequence>
<evidence type="ECO:0000256" key="1">
    <source>
        <dbReference type="SAM" id="MobiDB-lite"/>
    </source>
</evidence>
<organism evidence="2 4">
    <name type="scientific">Gibberella zeae</name>
    <name type="common">Wheat head blight fungus</name>
    <name type="synonym">Fusarium graminearum</name>
    <dbReference type="NCBI Taxonomy" id="5518"/>
    <lineage>
        <taxon>Eukaryota</taxon>
        <taxon>Fungi</taxon>
        <taxon>Dikarya</taxon>
        <taxon>Ascomycota</taxon>
        <taxon>Pezizomycotina</taxon>
        <taxon>Sordariomycetes</taxon>
        <taxon>Hypocreomycetidae</taxon>
        <taxon>Hypocreales</taxon>
        <taxon>Nectriaceae</taxon>
        <taxon>Fusarium</taxon>
    </lineage>
</organism>
<dbReference type="OrthoDB" id="4979920at2759"/>